<accession>A0A6J5YI83</accession>
<gene>
    <name evidence="1" type="ORF">UFOPK1392_01154</name>
</gene>
<dbReference type="AlphaFoldDB" id="A0A6J5YI83"/>
<protein>
    <submittedName>
        <fullName evidence="1">Unannotated protein</fullName>
    </submittedName>
</protein>
<evidence type="ECO:0000313" key="1">
    <source>
        <dbReference type="EMBL" id="CAB4323399.1"/>
    </source>
</evidence>
<proteinExistence type="predicted"/>
<name>A0A6J5YI83_9ZZZZ</name>
<dbReference type="EMBL" id="CAEMXZ010000042">
    <property type="protein sequence ID" value="CAB4323399.1"/>
    <property type="molecule type" value="Genomic_DNA"/>
</dbReference>
<sequence>MTVAPLPTAVDHVTVARASPAAAATVSGAVGTAAGVTAADAADTADAPNVLFATTVNCWLTPLVRPSIRHDRLIPNGGESVQVLLAFETAFTT</sequence>
<organism evidence="1">
    <name type="scientific">freshwater metagenome</name>
    <dbReference type="NCBI Taxonomy" id="449393"/>
    <lineage>
        <taxon>unclassified sequences</taxon>
        <taxon>metagenomes</taxon>
        <taxon>ecological metagenomes</taxon>
    </lineage>
</organism>
<reference evidence="1" key="1">
    <citation type="submission" date="2020-05" db="EMBL/GenBank/DDBJ databases">
        <authorList>
            <person name="Chiriac C."/>
            <person name="Salcher M."/>
            <person name="Ghai R."/>
            <person name="Kavagutti S V."/>
        </authorList>
    </citation>
    <scope>NUCLEOTIDE SEQUENCE</scope>
</reference>